<accession>J9C3R4</accession>
<comment type="caution">
    <text evidence="2">The sequence shown here is derived from an EMBL/GenBank/DDBJ whole genome shotgun (WGS) entry which is preliminary data.</text>
</comment>
<organism evidence="2">
    <name type="scientific">gut metagenome</name>
    <dbReference type="NCBI Taxonomy" id="749906"/>
    <lineage>
        <taxon>unclassified sequences</taxon>
        <taxon>metagenomes</taxon>
        <taxon>organismal metagenomes</taxon>
    </lineage>
</organism>
<sequence length="64" mass="6612">MVDGPLGRSHIAGFGEPGPNDAVGGRRENRSGLNLIVKGFNSGKPRIARSFGLTDFVGTKTGTA</sequence>
<name>J9C3R4_9ZZZZ</name>
<evidence type="ECO:0000313" key="2">
    <source>
        <dbReference type="EMBL" id="EJW94455.1"/>
    </source>
</evidence>
<feature type="region of interest" description="Disordered" evidence="1">
    <location>
        <begin position="1"/>
        <end position="27"/>
    </location>
</feature>
<dbReference type="AlphaFoldDB" id="J9C3R4"/>
<dbReference type="EMBL" id="AMCI01006365">
    <property type="protein sequence ID" value="EJW94455.1"/>
    <property type="molecule type" value="Genomic_DNA"/>
</dbReference>
<evidence type="ECO:0000256" key="1">
    <source>
        <dbReference type="SAM" id="MobiDB-lite"/>
    </source>
</evidence>
<gene>
    <name evidence="2" type="ORF">EVA_17439</name>
</gene>
<protein>
    <submittedName>
        <fullName evidence="2">Uncharacterized protein</fullName>
    </submittedName>
</protein>
<proteinExistence type="predicted"/>
<reference evidence="2" key="1">
    <citation type="journal article" date="2012" name="PLoS ONE">
        <title>Gene sets for utilization of primary and secondary nutrition supplies in the distal gut of endangered iberian lynx.</title>
        <authorList>
            <person name="Alcaide M."/>
            <person name="Messina E."/>
            <person name="Richter M."/>
            <person name="Bargiela R."/>
            <person name="Peplies J."/>
            <person name="Huws S.A."/>
            <person name="Newbold C.J."/>
            <person name="Golyshin P.N."/>
            <person name="Simon M.A."/>
            <person name="Lopez G."/>
            <person name="Yakimov M.M."/>
            <person name="Ferrer M."/>
        </authorList>
    </citation>
    <scope>NUCLEOTIDE SEQUENCE</scope>
</reference>